<dbReference type="Gene3D" id="3.30.1490.100">
    <property type="entry name" value="DNA polymerase, Y-family, little finger domain"/>
    <property type="match status" value="1"/>
</dbReference>
<dbReference type="InterPro" id="IPR036775">
    <property type="entry name" value="DNA_pol_Y-fam_lit_finger_sf"/>
</dbReference>
<dbReference type="SUPFAM" id="SSF56672">
    <property type="entry name" value="DNA/RNA polymerases"/>
    <property type="match status" value="1"/>
</dbReference>
<keyword evidence="5" id="KW-0227">DNA damage</keyword>
<keyword evidence="9" id="KW-0234">DNA repair</keyword>
<evidence type="ECO:0000256" key="6">
    <source>
        <dbReference type="ARBA" id="ARBA00022771"/>
    </source>
</evidence>
<name>A0A8J5XS58_DIALT</name>
<dbReference type="GO" id="GO:0035861">
    <property type="term" value="C:site of double-strand break"/>
    <property type="evidence" value="ECO:0007669"/>
    <property type="project" value="TreeGrafter"/>
</dbReference>
<evidence type="ECO:0000256" key="10">
    <source>
        <dbReference type="ARBA" id="ARBA00023242"/>
    </source>
</evidence>
<dbReference type="InterPro" id="IPR052230">
    <property type="entry name" value="DNA_polymerase_eta"/>
</dbReference>
<dbReference type="PANTHER" id="PTHR45873">
    <property type="entry name" value="DNA POLYMERASE ETA"/>
    <property type="match status" value="1"/>
</dbReference>
<evidence type="ECO:0000259" key="14">
    <source>
        <dbReference type="PROSITE" id="PS50199"/>
    </source>
</evidence>
<accession>A0A8J5XS58</accession>
<dbReference type="GO" id="GO:0042276">
    <property type="term" value="P:error-prone translesion synthesis"/>
    <property type="evidence" value="ECO:0007669"/>
    <property type="project" value="TreeGrafter"/>
</dbReference>
<dbReference type="OrthoDB" id="5723at2759"/>
<feature type="domain" description="RanBP2-type" evidence="14">
    <location>
        <begin position="472"/>
        <end position="501"/>
    </location>
</feature>
<dbReference type="InterPro" id="IPR001876">
    <property type="entry name" value="Znf_RanBP2"/>
</dbReference>
<evidence type="ECO:0000313" key="15">
    <source>
        <dbReference type="EMBL" id="KAG8470713.1"/>
    </source>
</evidence>
<keyword evidence="7" id="KW-0862">Zinc</keyword>
<dbReference type="Gene3D" id="3.30.70.270">
    <property type="match status" value="2"/>
</dbReference>
<dbReference type="EMBL" id="JAGTXO010000001">
    <property type="protein sequence ID" value="KAG8470713.1"/>
    <property type="molecule type" value="Genomic_DNA"/>
</dbReference>
<comment type="caution">
    <text evidence="15">The sequence shown here is derived from an EMBL/GenBank/DDBJ whole genome shotgun (WGS) entry which is preliminary data.</text>
</comment>
<evidence type="ECO:0000256" key="4">
    <source>
        <dbReference type="ARBA" id="ARBA00022723"/>
    </source>
</evidence>
<evidence type="ECO:0000256" key="7">
    <source>
        <dbReference type="ARBA" id="ARBA00022833"/>
    </source>
</evidence>
<dbReference type="InterPro" id="IPR017961">
    <property type="entry name" value="DNA_pol_Y-fam_little_finger"/>
</dbReference>
<keyword evidence="4" id="KW-0479">Metal-binding</keyword>
<keyword evidence="10" id="KW-0539">Nucleus</keyword>
<evidence type="ECO:0000256" key="2">
    <source>
        <dbReference type="ARBA" id="ARBA00022679"/>
    </source>
</evidence>
<feature type="domain" description="RanBP2-type" evidence="14">
    <location>
        <begin position="545"/>
        <end position="574"/>
    </location>
</feature>
<keyword evidence="2" id="KW-0808">Transferase</keyword>
<keyword evidence="16" id="KW-1185">Reference proteome</keyword>
<dbReference type="GO" id="GO:0009314">
    <property type="term" value="P:response to radiation"/>
    <property type="evidence" value="ECO:0007669"/>
    <property type="project" value="TreeGrafter"/>
</dbReference>
<proteinExistence type="predicted"/>
<evidence type="ECO:0000256" key="1">
    <source>
        <dbReference type="ARBA" id="ARBA00004123"/>
    </source>
</evidence>
<evidence type="ECO:0000313" key="16">
    <source>
        <dbReference type="Proteomes" id="UP000751190"/>
    </source>
</evidence>
<dbReference type="PANTHER" id="PTHR45873:SF1">
    <property type="entry name" value="DNA POLYMERASE ETA"/>
    <property type="match status" value="1"/>
</dbReference>
<gene>
    <name evidence="15" type="ORF">KFE25_009134</name>
</gene>
<reference evidence="15" key="1">
    <citation type="submission" date="2021-05" db="EMBL/GenBank/DDBJ databases">
        <title>The genome of the haptophyte Pavlova lutheri (Diacronema luteri, Pavlovales) - a model for lipid biosynthesis in eukaryotic algae.</title>
        <authorList>
            <person name="Hulatt C.J."/>
            <person name="Posewitz M.C."/>
        </authorList>
    </citation>
    <scope>NUCLEOTIDE SEQUENCE</scope>
    <source>
        <strain evidence="15">NIVA-4/92</strain>
    </source>
</reference>
<organism evidence="15 16">
    <name type="scientific">Diacronema lutheri</name>
    <name type="common">Unicellular marine alga</name>
    <name type="synonym">Monochrysis lutheri</name>
    <dbReference type="NCBI Taxonomy" id="2081491"/>
    <lineage>
        <taxon>Eukaryota</taxon>
        <taxon>Haptista</taxon>
        <taxon>Haptophyta</taxon>
        <taxon>Pavlovophyceae</taxon>
        <taxon>Pavlovales</taxon>
        <taxon>Pavlovaceae</taxon>
        <taxon>Diacronema</taxon>
    </lineage>
</organism>
<dbReference type="GO" id="GO:0006281">
    <property type="term" value="P:DNA repair"/>
    <property type="evidence" value="ECO:0007669"/>
    <property type="project" value="UniProtKB-KW"/>
</dbReference>
<dbReference type="PROSITE" id="PS50199">
    <property type="entry name" value="ZF_RANBP2_2"/>
    <property type="match status" value="2"/>
</dbReference>
<evidence type="ECO:0000256" key="11">
    <source>
        <dbReference type="ARBA" id="ARBA00044975"/>
    </source>
</evidence>
<dbReference type="GO" id="GO:0008270">
    <property type="term" value="F:zinc ion binding"/>
    <property type="evidence" value="ECO:0007669"/>
    <property type="project" value="UniProtKB-KW"/>
</dbReference>
<dbReference type="InterPro" id="IPR001126">
    <property type="entry name" value="UmuC"/>
</dbReference>
<dbReference type="PROSITE" id="PS50173">
    <property type="entry name" value="UMUC"/>
    <property type="match status" value="1"/>
</dbReference>
<protein>
    <recommendedName>
        <fullName evidence="11">DNA polymerase eta</fullName>
    </recommendedName>
</protein>
<evidence type="ECO:0000256" key="9">
    <source>
        <dbReference type="ARBA" id="ARBA00023204"/>
    </source>
</evidence>
<evidence type="ECO:0000256" key="3">
    <source>
        <dbReference type="ARBA" id="ARBA00022695"/>
    </source>
</evidence>
<keyword evidence="8" id="KW-0460">Magnesium</keyword>
<feature type="domain" description="UmuC" evidence="13">
    <location>
        <begin position="5"/>
        <end position="242"/>
    </location>
</feature>
<evidence type="ECO:0000256" key="5">
    <source>
        <dbReference type="ARBA" id="ARBA00022763"/>
    </source>
</evidence>
<dbReference type="Gene3D" id="3.40.1170.60">
    <property type="match status" value="1"/>
</dbReference>
<dbReference type="GO" id="GO:0003684">
    <property type="term" value="F:damaged DNA binding"/>
    <property type="evidence" value="ECO:0007669"/>
    <property type="project" value="InterPro"/>
</dbReference>
<dbReference type="GO" id="GO:0005634">
    <property type="term" value="C:nucleus"/>
    <property type="evidence" value="ECO:0007669"/>
    <property type="project" value="UniProtKB-SubCell"/>
</dbReference>
<evidence type="ECO:0000256" key="8">
    <source>
        <dbReference type="ARBA" id="ARBA00022842"/>
    </source>
</evidence>
<dbReference type="SMART" id="SM00547">
    <property type="entry name" value="ZnF_RBZ"/>
    <property type="match status" value="2"/>
</dbReference>
<dbReference type="InterPro" id="IPR043128">
    <property type="entry name" value="Rev_trsase/Diguanyl_cyclase"/>
</dbReference>
<dbReference type="Proteomes" id="UP000751190">
    <property type="component" value="Unassembled WGS sequence"/>
</dbReference>
<dbReference type="FunFam" id="3.40.1170.60:FF:000003">
    <property type="entry name" value="DNA polymerase eta"/>
    <property type="match status" value="1"/>
</dbReference>
<dbReference type="AlphaFoldDB" id="A0A8J5XS58"/>
<dbReference type="GO" id="GO:0003887">
    <property type="term" value="F:DNA-directed DNA polymerase activity"/>
    <property type="evidence" value="ECO:0007669"/>
    <property type="project" value="TreeGrafter"/>
</dbReference>
<dbReference type="InterPro" id="IPR043502">
    <property type="entry name" value="DNA/RNA_pol_sf"/>
</dbReference>
<dbReference type="OMA" id="AWPCSNL"/>
<sequence length="595" mass="62642">MHRVILHLDADCFYAQVEQERLRIPRDVPFAVQQWGSLLAINYSARASGVARGMTVEQATKLCPAIELVHVPTLDDAGATGEIDRRTAKIDLGRYREASSKMFDVLAAACAGVVIEKAGLDEAYVDCTDVCVAEVDARGGVFADLPADTIVAGVDGDWEHAAPLIETRADALLKAGCMVAARLRAAVHVALRFTTSCGIAHNKTVAKQASALNKPNKQTMVPSSACAPMLRTINLRDVRGLGGKLGDAVVALLDELSAREGAVPAGSAQSGSRYKSCCWTAGDVLQHLPPKLLAQRLGKAQAIFVLDKCEGVDAVKVRATGAPQSHMEMKSILISAHDAAASWVRTLARSLALRIAADGAKFGRHPRTLSLTFGPPDEPAHSRQGDFPAHTAASTVWVERVPAAALALLAKREVSYPITRISVQATNFEPLETRSHNIAALLGAQSLHARARGAHGSEPPTPVVLCSGPADGEGEWSCVRCTLSCAPSDARCRLCGASPKSKRPRPIDTGAPDARSIGGKAARAHAGAHGTQKPQRHVAPAAAYASDVWDCAACTVKCSAAERTCTTCGALRGSTLAGTQQLLAMQRLTSTSGRV</sequence>
<keyword evidence="3" id="KW-0548">Nucleotidyltransferase</keyword>
<dbReference type="GO" id="GO:0005657">
    <property type="term" value="C:replication fork"/>
    <property type="evidence" value="ECO:0007669"/>
    <property type="project" value="TreeGrafter"/>
</dbReference>
<evidence type="ECO:0000256" key="12">
    <source>
        <dbReference type="PROSITE-ProRule" id="PRU00322"/>
    </source>
</evidence>
<keyword evidence="6 12" id="KW-0863">Zinc-finger</keyword>
<dbReference type="SUPFAM" id="SSF100879">
    <property type="entry name" value="Lesion bypass DNA polymerase (Y-family), little finger domain"/>
    <property type="match status" value="1"/>
</dbReference>
<dbReference type="Pfam" id="PF00817">
    <property type="entry name" value="IMS"/>
    <property type="match status" value="1"/>
</dbReference>
<evidence type="ECO:0000259" key="13">
    <source>
        <dbReference type="PROSITE" id="PS50173"/>
    </source>
</evidence>
<comment type="subcellular location">
    <subcellularLocation>
        <location evidence="1">Nucleus</location>
    </subcellularLocation>
</comment>
<dbReference type="Pfam" id="PF11799">
    <property type="entry name" value="IMS_C"/>
    <property type="match status" value="1"/>
</dbReference>